<dbReference type="PANTHER" id="PTHR46648:SF1">
    <property type="entry name" value="ADENOSINE 5'-MONOPHOSPHORAMIDASE HNT1"/>
    <property type="match status" value="1"/>
</dbReference>
<dbReference type="Gene3D" id="3.30.428.10">
    <property type="entry name" value="HIT-like"/>
    <property type="match status" value="1"/>
</dbReference>
<evidence type="ECO:0000259" key="2">
    <source>
        <dbReference type="PROSITE" id="PS51084"/>
    </source>
</evidence>
<organism evidence="3 4">
    <name type="scientific">Clostridium puniceum</name>
    <dbReference type="NCBI Taxonomy" id="29367"/>
    <lineage>
        <taxon>Bacteria</taxon>
        <taxon>Bacillati</taxon>
        <taxon>Bacillota</taxon>
        <taxon>Clostridia</taxon>
        <taxon>Eubacteriales</taxon>
        <taxon>Clostridiaceae</taxon>
        <taxon>Clostridium</taxon>
    </lineage>
</organism>
<evidence type="ECO:0000256" key="1">
    <source>
        <dbReference type="PROSITE-ProRule" id="PRU00464"/>
    </source>
</evidence>
<dbReference type="AlphaFoldDB" id="A0A1S8SYU5"/>
<evidence type="ECO:0000313" key="4">
    <source>
        <dbReference type="Proteomes" id="UP000190890"/>
    </source>
</evidence>
<dbReference type="Pfam" id="PF01230">
    <property type="entry name" value="HIT"/>
    <property type="match status" value="1"/>
</dbReference>
<dbReference type="STRING" id="29367.CLPUN_52040"/>
<accession>A0A1S8SYU5</accession>
<proteinExistence type="predicted"/>
<protein>
    <submittedName>
        <fullName evidence="3">HIT domain protein</fullName>
    </submittedName>
</protein>
<feature type="short sequence motif" description="Histidine triad motif" evidence="1">
    <location>
        <begin position="96"/>
        <end position="100"/>
    </location>
</feature>
<dbReference type="PANTHER" id="PTHR46648">
    <property type="entry name" value="HIT FAMILY PROTEIN 1"/>
    <property type="match status" value="1"/>
</dbReference>
<name>A0A1S8SYU5_9CLOT</name>
<dbReference type="GO" id="GO:0009117">
    <property type="term" value="P:nucleotide metabolic process"/>
    <property type="evidence" value="ECO:0007669"/>
    <property type="project" value="TreeGrafter"/>
</dbReference>
<reference evidence="3 4" key="1">
    <citation type="submission" date="2016-05" db="EMBL/GenBank/DDBJ databases">
        <title>Microbial solvent formation.</title>
        <authorList>
            <person name="Poehlein A."/>
            <person name="Montoya Solano J.D."/>
            <person name="Flitsch S."/>
            <person name="Krabben P."/>
            <person name="Duerre P."/>
            <person name="Daniel R."/>
        </authorList>
    </citation>
    <scope>NUCLEOTIDE SEQUENCE [LARGE SCALE GENOMIC DNA]</scope>
    <source>
        <strain evidence="3 4">DSM 2619</strain>
    </source>
</reference>
<sequence length="141" mass="16284">MNFDENCFYCSKNQELDNLMIKICDLKASTVYLFKEQTYKGRCNVVFKEHKSEITDLTSEELADYTSDVAKTAAAIKAAFNPDKINYGAFADTMKHLHFHIVPKYKDGSSWGKTFDMMPENKVLLNEEEYNELIDKIKSNL</sequence>
<dbReference type="InterPro" id="IPR011146">
    <property type="entry name" value="HIT-like"/>
</dbReference>
<dbReference type="GO" id="GO:0003824">
    <property type="term" value="F:catalytic activity"/>
    <property type="evidence" value="ECO:0007669"/>
    <property type="project" value="InterPro"/>
</dbReference>
<dbReference type="Proteomes" id="UP000190890">
    <property type="component" value="Unassembled WGS sequence"/>
</dbReference>
<evidence type="ECO:0000313" key="3">
    <source>
        <dbReference type="EMBL" id="OOM70464.1"/>
    </source>
</evidence>
<keyword evidence="4" id="KW-1185">Reference proteome</keyword>
<dbReference type="InterPro" id="IPR036265">
    <property type="entry name" value="HIT-like_sf"/>
</dbReference>
<dbReference type="SUPFAM" id="SSF54197">
    <property type="entry name" value="HIT-like"/>
    <property type="match status" value="1"/>
</dbReference>
<dbReference type="OrthoDB" id="9784774at2"/>
<gene>
    <name evidence="3" type="ORF">CLPUN_52040</name>
</gene>
<dbReference type="EMBL" id="LZZM01000239">
    <property type="protein sequence ID" value="OOM70464.1"/>
    <property type="molecule type" value="Genomic_DNA"/>
</dbReference>
<comment type="caution">
    <text evidence="3">The sequence shown here is derived from an EMBL/GenBank/DDBJ whole genome shotgun (WGS) entry which is preliminary data.</text>
</comment>
<dbReference type="PROSITE" id="PS51084">
    <property type="entry name" value="HIT_2"/>
    <property type="match status" value="1"/>
</dbReference>
<dbReference type="InterPro" id="IPR001310">
    <property type="entry name" value="Histidine_triad_HIT"/>
</dbReference>
<feature type="domain" description="HIT" evidence="2">
    <location>
        <begin position="7"/>
        <end position="111"/>
    </location>
</feature>
<dbReference type="RefSeq" id="WP_077850086.1">
    <property type="nucleotide sequence ID" value="NZ_LZZM01000239.1"/>
</dbReference>